<feature type="domain" description="ER-bound oxygenase mpaB/mpaB'/Rubber oxygenase catalytic" evidence="1">
    <location>
        <begin position="51"/>
        <end position="280"/>
    </location>
</feature>
<name>A0A9X3XIR3_9BACT</name>
<gene>
    <name evidence="2" type="ORF">KEG57_51165</name>
</gene>
<keyword evidence="3" id="KW-1185">Reference proteome</keyword>
<protein>
    <submittedName>
        <fullName evidence="2">DUF2236 domain-containing protein</fullName>
    </submittedName>
</protein>
<sequence>MHPRPNRTPLTPAARSELAADAARLKVCFEHVRAHARGEVEGLFGPGSMTWRVWREGSWVTSMMAMLLLEIAHPSVGAGVVQNSNFQNDVIGRARRTVASTAAWVFGDLQTALTTSYKIHKLHARVRGTIPPEVSPRLAGQPYRANDTQLLFWVHATMVDCVVKMYESFVEPLSAAELERYHEESNLLAILMGVPPNEVPATWADFRAYMDRMLNGDTLEAGPAVRKVAHALFNTSVTRGPLDEALTLGLLPPHLREAFGLPWGPRWQQAHDTLFAALRAGRRALPEALRYLPGYHQGCLRVAVARGEHLPWEARLVNGLDRWVDLPWSLKPIPIPDMDDDI</sequence>
<proteinExistence type="predicted"/>
<dbReference type="EMBL" id="JAGTJJ010000088">
    <property type="protein sequence ID" value="MDC3988931.1"/>
    <property type="molecule type" value="Genomic_DNA"/>
</dbReference>
<dbReference type="InterPro" id="IPR018713">
    <property type="entry name" value="MPAB/Lcp_cat_dom"/>
</dbReference>
<dbReference type="RefSeq" id="WP_272459947.1">
    <property type="nucleotide sequence ID" value="NZ_JAGTJJ010000088.1"/>
</dbReference>
<comment type="caution">
    <text evidence="2">The sequence shown here is derived from an EMBL/GenBank/DDBJ whole genome shotgun (WGS) entry which is preliminary data.</text>
</comment>
<dbReference type="Pfam" id="PF09995">
    <property type="entry name" value="MPAB_Lcp_cat"/>
    <property type="match status" value="1"/>
</dbReference>
<organism evidence="2 3">
    <name type="scientific">Polyangium jinanense</name>
    <dbReference type="NCBI Taxonomy" id="2829994"/>
    <lineage>
        <taxon>Bacteria</taxon>
        <taxon>Pseudomonadati</taxon>
        <taxon>Myxococcota</taxon>
        <taxon>Polyangia</taxon>
        <taxon>Polyangiales</taxon>
        <taxon>Polyangiaceae</taxon>
        <taxon>Polyangium</taxon>
    </lineage>
</organism>
<accession>A0A9X3XIR3</accession>
<evidence type="ECO:0000259" key="1">
    <source>
        <dbReference type="Pfam" id="PF09995"/>
    </source>
</evidence>
<dbReference type="Proteomes" id="UP001151081">
    <property type="component" value="Unassembled WGS sequence"/>
</dbReference>
<evidence type="ECO:0000313" key="3">
    <source>
        <dbReference type="Proteomes" id="UP001151081"/>
    </source>
</evidence>
<dbReference type="AlphaFoldDB" id="A0A9X3XIR3"/>
<evidence type="ECO:0000313" key="2">
    <source>
        <dbReference type="EMBL" id="MDC3988931.1"/>
    </source>
</evidence>
<dbReference type="PANTHER" id="PTHR36151:SF3">
    <property type="entry name" value="ER-BOUND OXYGENASE MPAB_MPAB'_RUBBER OXYGENASE CATALYTIC DOMAIN-CONTAINING PROTEIN"/>
    <property type="match status" value="1"/>
</dbReference>
<dbReference type="PANTHER" id="PTHR36151">
    <property type="entry name" value="BLR2777 PROTEIN"/>
    <property type="match status" value="1"/>
</dbReference>
<reference evidence="2 3" key="1">
    <citation type="submission" date="2021-04" db="EMBL/GenBank/DDBJ databases">
        <title>Genome analysis of Polyangium sp.</title>
        <authorList>
            <person name="Li Y."/>
            <person name="Wang J."/>
        </authorList>
    </citation>
    <scope>NUCLEOTIDE SEQUENCE [LARGE SCALE GENOMIC DNA]</scope>
    <source>
        <strain evidence="2 3">SDU14</strain>
    </source>
</reference>
<dbReference type="GO" id="GO:0016491">
    <property type="term" value="F:oxidoreductase activity"/>
    <property type="evidence" value="ECO:0007669"/>
    <property type="project" value="InterPro"/>
</dbReference>